<dbReference type="GO" id="GO:0016477">
    <property type="term" value="P:cell migration"/>
    <property type="evidence" value="ECO:0007669"/>
    <property type="project" value="TreeGrafter"/>
</dbReference>
<feature type="region of interest" description="Disordered" evidence="12">
    <location>
        <begin position="765"/>
        <end position="792"/>
    </location>
</feature>
<dbReference type="FunFam" id="2.60.120.260:FF:000073">
    <property type="entry name" value="Laminin subunit beta 3"/>
    <property type="match status" value="1"/>
</dbReference>
<feature type="domain" description="Laminin EGF-like" evidence="13">
    <location>
        <begin position="421"/>
        <end position="472"/>
    </location>
</feature>
<evidence type="ECO:0000256" key="10">
    <source>
        <dbReference type="PROSITE-ProRule" id="PRU00460"/>
    </source>
</evidence>
<dbReference type="Gene3D" id="1.20.120.330">
    <property type="entry name" value="Nucleotidyltransferases domain 2"/>
    <property type="match status" value="1"/>
</dbReference>
<feature type="compositionally biased region" description="Polar residues" evidence="12">
    <location>
        <begin position="783"/>
        <end position="792"/>
    </location>
</feature>
<sequence>MSDKPVLRGGEPVFITRQPDSPTLQRRAHRRLTDFQTPSQEDRNMRILLLLTAIAAVSHAQTDCSQGACYPPVRNLLLGRSQQLHASSTCGLTGSEVFCTPYLQSRMKCCPCDSRNPSSQLAHTVQDVLSTSGPERWWQSKKEVSPVTVELDLGNLFYLENLVLSFKGPRPNAFVIERTLDNGRTWKPALYLAKDCEKAFPGVPTSTPMSTDETYCSTLPSLEANPYQDHTIEFSPLRQIAYVPVPNSQKIEDVSGLTGLRVRLTELGNVPRLPGRALSRFYALKEMKVMGSCMCHGHANRCLPETHGNPLSNTVQVNPQCDCQHNMAGMNCERCADLFNDLPWRPAEERNTHSCKRCECNNHAQRCRFDPAVYEASGRRSGGVCEGCMHHTTGPKCDRCAAGYQPNPHSRMDRPDACIRCVCRAEGTVNGGQCEDSTGLCQCKANVEGPRCERCKRGYYGLSISNPLGCSKCSCSAEGSLSDVCDPVTGQCPCRAHFHGRTCEVCSKGYWKPYLSQSCEPCRCDPSRSHSDMCDQGTGQCQCRPGFGGRTCTECAENTYGDPVLGCQPCQCDTEGTLPGVCNKRTGACLCKPGVTGTRCDTCSRGHCDSFPTCDICPSCFFTLDTQRRNFSVTLKRLSTSFPTGAVDPDRYEPRILELESRLILIQNSIVLPPNTARQVIDALSLLDKLKNQVAKENDDLSPLERTPGLDSELTKLGALLDSLNTVYKAKKDAIQTSVDPSNSGAFSTIKNAYGDSTDAAKKVDATKNTVKESTDNRKETTDLQNEVQPANTRDLENLNQSMASGPDLTPVAKQVCGSSRSEPCTPLQCKGGDLCPPEDTPPCEKGANCLGALPLSKRADADAKDVRDRLDKLNGKITEAAEKLQKTQDTTNEVREAAGKLSDKMKQTRDELEEDLKETRDVVKEFKDFLSDPSSNLTQIQEVSDWILKTKLPLNLASLKRKLEELKNLSANLPDSTTVLKEAEPQLDKVKKLLQEAQDARDTALGVKADVDGLLEDFSSAEETFSDLEDKLQNITDLIDNLENTVTEAQDQLLPAEKALDEVSTLIKPMKPQLDELKDLLQNGSQQAQDAQDNADKAQNEAEAAEEDMLSLEEQLKLLKDKVPPSGSAGKPEPVGDRLTKLQQDAGVLANTTENMLNVMEGKADSLRDLQDEILQKSIKLEGLDGKLQDLLAQLRKKANDLSTCQG</sequence>
<accession>A0AA88IVR6</accession>
<feature type="disulfide bond" evidence="10">
    <location>
        <begin position="570"/>
        <end position="582"/>
    </location>
</feature>
<dbReference type="PANTHER" id="PTHR10574:SF268">
    <property type="entry name" value="LAMININ SUBUNIT BETA-3"/>
    <property type="match status" value="1"/>
</dbReference>
<evidence type="ECO:0000256" key="5">
    <source>
        <dbReference type="ARBA" id="ARBA00022737"/>
    </source>
</evidence>
<gene>
    <name evidence="15" type="ORF">Q5P01_023999</name>
</gene>
<feature type="disulfide bond" evidence="10">
    <location>
        <begin position="572"/>
        <end position="589"/>
    </location>
</feature>
<feature type="disulfide bond" evidence="10">
    <location>
        <begin position="473"/>
        <end position="485"/>
    </location>
</feature>
<feature type="domain" description="Laminin EGF-like" evidence="13">
    <location>
        <begin position="570"/>
        <end position="616"/>
    </location>
</feature>
<evidence type="ECO:0000259" key="14">
    <source>
        <dbReference type="PROSITE" id="PS51117"/>
    </source>
</evidence>
<evidence type="ECO:0000256" key="9">
    <source>
        <dbReference type="ARBA" id="ARBA00023292"/>
    </source>
</evidence>
<dbReference type="FunFam" id="2.10.25.10:FF:000090">
    <property type="entry name" value="laminin subunit alpha"/>
    <property type="match status" value="1"/>
</dbReference>
<feature type="disulfide bond" evidence="10">
    <location>
        <begin position="494"/>
        <end position="503"/>
    </location>
</feature>
<dbReference type="SMART" id="SM00180">
    <property type="entry name" value="EGF_Lam"/>
    <property type="match status" value="6"/>
</dbReference>
<dbReference type="InterPro" id="IPR008211">
    <property type="entry name" value="Laminin_N"/>
</dbReference>
<dbReference type="CDD" id="cd00055">
    <property type="entry name" value="EGF_Lam"/>
    <property type="match status" value="6"/>
</dbReference>
<evidence type="ECO:0000256" key="4">
    <source>
        <dbReference type="ARBA" id="ARBA00022729"/>
    </source>
</evidence>
<evidence type="ECO:0008006" key="17">
    <source>
        <dbReference type="Google" id="ProtNLM"/>
    </source>
</evidence>
<keyword evidence="9 10" id="KW-0424">Laminin EGF-like domain</keyword>
<evidence type="ECO:0000256" key="12">
    <source>
        <dbReference type="SAM" id="MobiDB-lite"/>
    </source>
</evidence>
<dbReference type="GO" id="GO:0009887">
    <property type="term" value="P:animal organ morphogenesis"/>
    <property type="evidence" value="ECO:0007669"/>
    <property type="project" value="TreeGrafter"/>
</dbReference>
<dbReference type="Pfam" id="PF00055">
    <property type="entry name" value="Laminin_N"/>
    <property type="match status" value="1"/>
</dbReference>
<dbReference type="GO" id="GO:0043256">
    <property type="term" value="C:laminin complex"/>
    <property type="evidence" value="ECO:0007669"/>
    <property type="project" value="TreeGrafter"/>
</dbReference>
<feature type="domain" description="Laminin EGF-like" evidence="13">
    <location>
        <begin position="473"/>
        <end position="521"/>
    </location>
</feature>
<evidence type="ECO:0000256" key="11">
    <source>
        <dbReference type="SAM" id="Coils"/>
    </source>
</evidence>
<keyword evidence="3" id="KW-0272">Extracellular matrix</keyword>
<evidence type="ECO:0000256" key="2">
    <source>
        <dbReference type="ARBA" id="ARBA00022525"/>
    </source>
</evidence>
<dbReference type="PANTHER" id="PTHR10574">
    <property type="entry name" value="NETRIN/LAMININ-RELATED"/>
    <property type="match status" value="1"/>
</dbReference>
<dbReference type="FunFam" id="2.10.25.10:FF:000135">
    <property type="entry name" value="Laminin subunit beta 4"/>
    <property type="match status" value="1"/>
</dbReference>
<feature type="disulfide bond" evidence="10">
    <location>
        <begin position="524"/>
        <end position="541"/>
    </location>
</feature>
<dbReference type="Pfam" id="PF00053">
    <property type="entry name" value="EGF_laminin"/>
    <property type="match status" value="5"/>
</dbReference>
<dbReference type="InterPro" id="IPR050440">
    <property type="entry name" value="Laminin/Netrin_ECM"/>
</dbReference>
<dbReference type="GO" id="GO:0070831">
    <property type="term" value="P:basement membrane assembly"/>
    <property type="evidence" value="ECO:0007669"/>
    <property type="project" value="TreeGrafter"/>
</dbReference>
<evidence type="ECO:0000256" key="1">
    <source>
        <dbReference type="ARBA" id="ARBA00004498"/>
    </source>
</evidence>
<keyword evidence="5" id="KW-0677">Repeat</keyword>
<feature type="coiled-coil region" evidence="11">
    <location>
        <begin position="857"/>
        <end position="930"/>
    </location>
</feature>
<evidence type="ECO:0000313" key="15">
    <source>
        <dbReference type="EMBL" id="KAK2821040.1"/>
    </source>
</evidence>
<dbReference type="GO" id="GO:0009888">
    <property type="term" value="P:tissue development"/>
    <property type="evidence" value="ECO:0007669"/>
    <property type="project" value="TreeGrafter"/>
</dbReference>
<comment type="caution">
    <text evidence="15">The sequence shown here is derived from an EMBL/GenBank/DDBJ whole genome shotgun (WGS) entry which is preliminary data.</text>
</comment>
<dbReference type="Gene3D" id="2.60.120.260">
    <property type="entry name" value="Galactose-binding domain-like"/>
    <property type="match status" value="1"/>
</dbReference>
<dbReference type="PRINTS" id="PR00011">
    <property type="entry name" value="EGFLAMININ"/>
</dbReference>
<evidence type="ECO:0000313" key="16">
    <source>
        <dbReference type="Proteomes" id="UP001187415"/>
    </source>
</evidence>
<dbReference type="Pfam" id="PF24973">
    <property type="entry name" value="EGF_LMN_ATRN"/>
    <property type="match status" value="1"/>
</dbReference>
<dbReference type="PROSITE" id="PS50027">
    <property type="entry name" value="EGF_LAM_2"/>
    <property type="match status" value="4"/>
</dbReference>
<keyword evidence="7 10" id="KW-1015">Disulfide bond</keyword>
<feature type="disulfide bond" evidence="10">
    <location>
        <begin position="543"/>
        <end position="552"/>
    </location>
</feature>
<reference evidence="15" key="1">
    <citation type="submission" date="2023-07" db="EMBL/GenBank/DDBJ databases">
        <title>Chromosome-level Genome Assembly of Striped Snakehead (Channa striata).</title>
        <authorList>
            <person name="Liu H."/>
        </authorList>
    </citation>
    <scope>NUCLEOTIDE SEQUENCE</scope>
    <source>
        <strain evidence="15">Gz</strain>
        <tissue evidence="15">Muscle</tissue>
    </source>
</reference>
<keyword evidence="2" id="KW-0964">Secreted</keyword>
<organism evidence="15 16">
    <name type="scientific">Channa striata</name>
    <name type="common">Snakehead murrel</name>
    <name type="synonym">Ophicephalus striatus</name>
    <dbReference type="NCBI Taxonomy" id="64152"/>
    <lineage>
        <taxon>Eukaryota</taxon>
        <taxon>Metazoa</taxon>
        <taxon>Chordata</taxon>
        <taxon>Craniata</taxon>
        <taxon>Vertebrata</taxon>
        <taxon>Euteleostomi</taxon>
        <taxon>Actinopterygii</taxon>
        <taxon>Neopterygii</taxon>
        <taxon>Teleostei</taxon>
        <taxon>Neoteleostei</taxon>
        <taxon>Acanthomorphata</taxon>
        <taxon>Anabantaria</taxon>
        <taxon>Anabantiformes</taxon>
        <taxon>Channoidei</taxon>
        <taxon>Channidae</taxon>
        <taxon>Channa</taxon>
    </lineage>
</organism>
<evidence type="ECO:0000256" key="3">
    <source>
        <dbReference type="ARBA" id="ARBA00022530"/>
    </source>
</evidence>
<feature type="disulfide bond" evidence="10">
    <location>
        <begin position="522"/>
        <end position="534"/>
    </location>
</feature>
<comment type="subcellular location">
    <subcellularLocation>
        <location evidence="1">Secreted</location>
        <location evidence="1">Extracellular space</location>
        <location evidence="1">Extracellular matrix</location>
    </subcellularLocation>
</comment>
<feature type="compositionally biased region" description="Basic and acidic residues" evidence="12">
    <location>
        <begin position="765"/>
        <end position="782"/>
    </location>
</feature>
<dbReference type="Proteomes" id="UP001187415">
    <property type="component" value="Unassembled WGS sequence"/>
</dbReference>
<dbReference type="PROSITE" id="PS51117">
    <property type="entry name" value="LAMININ_NTER"/>
    <property type="match status" value="1"/>
</dbReference>
<evidence type="ECO:0000256" key="8">
    <source>
        <dbReference type="ARBA" id="ARBA00023180"/>
    </source>
</evidence>
<dbReference type="GO" id="GO:0007411">
    <property type="term" value="P:axon guidance"/>
    <property type="evidence" value="ECO:0007669"/>
    <property type="project" value="TreeGrafter"/>
</dbReference>
<evidence type="ECO:0000256" key="7">
    <source>
        <dbReference type="ARBA" id="ARBA00023157"/>
    </source>
</evidence>
<comment type="caution">
    <text evidence="10">Lacks conserved residue(s) required for the propagation of feature annotation.</text>
</comment>
<keyword evidence="16" id="KW-1185">Reference proteome</keyword>
<keyword evidence="8" id="KW-0325">Glycoprotein</keyword>
<dbReference type="PROSITE" id="PS01248">
    <property type="entry name" value="EGF_LAM_1"/>
    <property type="match status" value="2"/>
</dbReference>
<evidence type="ECO:0000256" key="6">
    <source>
        <dbReference type="ARBA" id="ARBA00023054"/>
    </source>
</evidence>
<dbReference type="SUPFAM" id="SSF57997">
    <property type="entry name" value="Tropomyosin"/>
    <property type="match status" value="1"/>
</dbReference>
<protein>
    <recommendedName>
        <fullName evidence="17">Laminin subunit beta-3</fullName>
    </recommendedName>
</protein>
<feature type="disulfide bond" evidence="10">
    <location>
        <begin position="443"/>
        <end position="452"/>
    </location>
</feature>
<dbReference type="AlphaFoldDB" id="A0AA88IVR6"/>
<name>A0AA88IVR6_CHASR</name>
<feature type="domain" description="Laminin N-terminal" evidence="14">
    <location>
        <begin position="65"/>
        <end position="292"/>
    </location>
</feature>
<dbReference type="SUPFAM" id="SSF57196">
    <property type="entry name" value="EGF/Laminin"/>
    <property type="match status" value="6"/>
</dbReference>
<dbReference type="InterPro" id="IPR056863">
    <property type="entry name" value="LMN_ATRN_NET-like_EGF"/>
</dbReference>
<dbReference type="FunFam" id="2.10.25.10:FF:000082">
    <property type="entry name" value="Laminin subunit alpha 1"/>
    <property type="match status" value="1"/>
</dbReference>
<feature type="region of interest" description="Disordered" evidence="12">
    <location>
        <begin position="1085"/>
        <end position="1109"/>
    </location>
</feature>
<keyword evidence="4" id="KW-0732">Signal</keyword>
<dbReference type="Gene3D" id="2.10.25.10">
    <property type="entry name" value="Laminin"/>
    <property type="match status" value="4"/>
</dbReference>
<dbReference type="EMBL" id="JAUPFM010000019">
    <property type="protein sequence ID" value="KAK2821040.1"/>
    <property type="molecule type" value="Genomic_DNA"/>
</dbReference>
<dbReference type="Gene3D" id="2.170.300.10">
    <property type="entry name" value="Tie2 ligand-binding domain superfamily"/>
    <property type="match status" value="1"/>
</dbReference>
<dbReference type="InterPro" id="IPR002049">
    <property type="entry name" value="LE_dom"/>
</dbReference>
<feature type="domain" description="Laminin EGF-like" evidence="13">
    <location>
        <begin position="522"/>
        <end position="569"/>
    </location>
</feature>
<feature type="disulfide bond" evidence="10">
    <location>
        <begin position="475"/>
        <end position="492"/>
    </location>
</feature>
<keyword evidence="6 11" id="KW-0175">Coiled coil</keyword>
<evidence type="ECO:0000259" key="13">
    <source>
        <dbReference type="PROSITE" id="PS50027"/>
    </source>
</evidence>
<dbReference type="SMART" id="SM00136">
    <property type="entry name" value="LamNT"/>
    <property type="match status" value="1"/>
</dbReference>
<feature type="disulfide bond" evidence="10">
    <location>
        <begin position="591"/>
        <end position="600"/>
    </location>
</feature>
<dbReference type="GO" id="GO:0034446">
    <property type="term" value="P:substrate adhesion-dependent cell spreading"/>
    <property type="evidence" value="ECO:0007669"/>
    <property type="project" value="TreeGrafter"/>
</dbReference>
<proteinExistence type="predicted"/>